<feature type="coiled-coil region" evidence="1">
    <location>
        <begin position="894"/>
        <end position="928"/>
    </location>
</feature>
<evidence type="ECO:0000256" key="4">
    <source>
        <dbReference type="SAM" id="SignalP"/>
    </source>
</evidence>
<dbReference type="RefSeq" id="WP_160198067.1">
    <property type="nucleotide sequence ID" value="NZ_QXXA01000013.1"/>
</dbReference>
<keyword evidence="1" id="KW-0175">Coiled coil</keyword>
<sequence length="932" mass="103564">MNFYNRKRIISFLIIFFIIFNSFSPVIAANDDDEDKGFFESVGDGIKDFTSVIGGGLKDLAVGAVDIAFAEVVRSFTDIFYFIFYPVSDVNTIDEIVYNQGGENLILRGGLNPKIAKVLMQLFLWIQSIATAFFIPMLLWLAVAINKAGDSPQRKAHLKDKATRIFVTWFWLISMPQLLDWVIIFNNAFVKGLFMLLQEITGSDLEFSGGLLVGFMRALAFEKTTFALSVIYAMTVFLNIWMLIYYFIRDIAIAYLFVLFPIIAVTYPLEKGALISWWKEMCSNIFTQAIHAFVMITVMAITVNVAPKTIVGSVAESVPLSDALFIMISFGLVIPFTATVKKMLRLEGSIGGAKSFAGLGAMYGAMRIGQMGYKGIKDGATNLREGNSMISQAQSNQQLLNKKGVLNQKTGMLEAVNKRGEIVTQGKIDDMLDQGKKQHRQGVSSLALGSTAGLSMGAGASVFGVQEGLMVGAGATAIGSSLGSGIGKGYHNVSNGVAAYKEDREFEGMSEKQQDEKLGLTSPVLQGTQFKEDEKKALRQQNLYRAFGLNNLADKKYAEYTPYESSNEEIENLQSAELYVDKNQSVLYGRNEDGSKKILRTGNGDPTARQPYTRQVEFNDNGNGTGLKGAELQELNQLRNNLGVNTMTYSDQDKSIVEGRTSYFDPIRDVQSMQNKSLEDGLVLDERNIEEINLPEDNRVESKLMEGVGYSLTSNNGTTYFKRGSNGSSEVVATSTMGNPKLSQGEMEISPIKYDNGQVLQDQMKYAIEGTGFHSPAPTSMKPFNKAISPEIKENIEPNSQIMVTVDTESSNTGDYNFYNRETQEFIGSQPIPQTEIQKEMHGQVYNVQVDGLNNMMIKSSHKMTAEDYHLSHVSNMKNQSAPIPRQNNEENIRREIQTKIEENIRQQQQYEQTINNLSNTYNRLNSVSDSQ</sequence>
<dbReference type="EMBL" id="QXXA01000013">
    <property type="protein sequence ID" value="NBI07597.1"/>
    <property type="molecule type" value="Genomic_DNA"/>
</dbReference>
<feature type="transmembrane region" description="Helical" evidence="3">
    <location>
        <begin position="323"/>
        <end position="340"/>
    </location>
</feature>
<feature type="transmembrane region" description="Helical" evidence="3">
    <location>
        <begin position="122"/>
        <end position="145"/>
    </location>
</feature>
<feature type="transmembrane region" description="Helical" evidence="3">
    <location>
        <begin position="166"/>
        <end position="188"/>
    </location>
</feature>
<feature type="chain" id="PRO_5032353509" evidence="4">
    <location>
        <begin position="29"/>
        <end position="932"/>
    </location>
</feature>
<keyword evidence="3" id="KW-0812">Transmembrane</keyword>
<evidence type="ECO:0000313" key="6">
    <source>
        <dbReference type="Proteomes" id="UP000467132"/>
    </source>
</evidence>
<reference evidence="5 6" key="1">
    <citation type="submission" date="2018-08" db="EMBL/GenBank/DDBJ databases">
        <title>Murine metabolic-syndrome-specific gut microbial biobank.</title>
        <authorList>
            <person name="Liu C."/>
        </authorList>
    </citation>
    <scope>NUCLEOTIDE SEQUENCE [LARGE SCALE GENOMIC DNA]</scope>
    <source>
        <strain evidence="5 6">583</strain>
    </source>
</reference>
<protein>
    <submittedName>
        <fullName evidence="5">Uncharacterized protein</fullName>
    </submittedName>
</protein>
<evidence type="ECO:0000256" key="2">
    <source>
        <dbReference type="SAM" id="MobiDB-lite"/>
    </source>
</evidence>
<dbReference type="AlphaFoldDB" id="A0A845QXB5"/>
<evidence type="ECO:0000256" key="3">
    <source>
        <dbReference type="SAM" id="Phobius"/>
    </source>
</evidence>
<accession>A0A845QXB5</accession>
<feature type="region of interest" description="Disordered" evidence="2">
    <location>
        <begin position="591"/>
        <end position="610"/>
    </location>
</feature>
<keyword evidence="6" id="KW-1185">Reference proteome</keyword>
<evidence type="ECO:0000256" key="1">
    <source>
        <dbReference type="SAM" id="Coils"/>
    </source>
</evidence>
<organism evidence="5 6">
    <name type="scientific">Senegalia massiliensis</name>
    <dbReference type="NCBI Taxonomy" id="1720316"/>
    <lineage>
        <taxon>Bacteria</taxon>
        <taxon>Bacillati</taxon>
        <taxon>Bacillota</taxon>
        <taxon>Clostridia</taxon>
        <taxon>Eubacteriales</taxon>
        <taxon>Clostridiaceae</taxon>
        <taxon>Senegalia</taxon>
    </lineage>
</organism>
<name>A0A845QXB5_9CLOT</name>
<evidence type="ECO:0000313" key="5">
    <source>
        <dbReference type="EMBL" id="NBI07597.1"/>
    </source>
</evidence>
<feature type="transmembrane region" description="Helical" evidence="3">
    <location>
        <begin position="252"/>
        <end position="269"/>
    </location>
</feature>
<dbReference type="Proteomes" id="UP000467132">
    <property type="component" value="Unassembled WGS sequence"/>
</dbReference>
<dbReference type="OrthoDB" id="2456775at2"/>
<proteinExistence type="predicted"/>
<keyword evidence="3" id="KW-0472">Membrane</keyword>
<comment type="caution">
    <text evidence="5">The sequence shown here is derived from an EMBL/GenBank/DDBJ whole genome shotgun (WGS) entry which is preliminary data.</text>
</comment>
<keyword evidence="4" id="KW-0732">Signal</keyword>
<feature type="signal peptide" evidence="4">
    <location>
        <begin position="1"/>
        <end position="28"/>
    </location>
</feature>
<gene>
    <name evidence="5" type="ORF">D3Z33_12115</name>
</gene>
<feature type="transmembrane region" description="Helical" evidence="3">
    <location>
        <begin position="226"/>
        <end position="246"/>
    </location>
</feature>
<feature type="transmembrane region" description="Helical" evidence="3">
    <location>
        <begin position="281"/>
        <end position="303"/>
    </location>
</feature>
<keyword evidence="3" id="KW-1133">Transmembrane helix</keyword>